<organism evidence="2 3">
    <name type="scientific">Variovorax gossypii</name>
    <dbReference type="NCBI Taxonomy" id="1679495"/>
    <lineage>
        <taxon>Bacteria</taxon>
        <taxon>Pseudomonadati</taxon>
        <taxon>Pseudomonadota</taxon>
        <taxon>Betaproteobacteria</taxon>
        <taxon>Burkholderiales</taxon>
        <taxon>Comamonadaceae</taxon>
        <taxon>Variovorax</taxon>
    </lineage>
</organism>
<name>A0A431TCQ1_9BURK</name>
<dbReference type="PROSITE" id="PS51257">
    <property type="entry name" value="PROKAR_LIPOPROTEIN"/>
    <property type="match status" value="1"/>
</dbReference>
<keyword evidence="3" id="KW-1185">Reference proteome</keyword>
<evidence type="ECO:0008006" key="4">
    <source>
        <dbReference type="Google" id="ProtNLM"/>
    </source>
</evidence>
<feature type="chain" id="PRO_5019303279" description="Lipoprotein" evidence="1">
    <location>
        <begin position="25"/>
        <end position="114"/>
    </location>
</feature>
<evidence type="ECO:0000313" key="3">
    <source>
        <dbReference type="Proteomes" id="UP000267418"/>
    </source>
</evidence>
<dbReference type="Proteomes" id="UP000267418">
    <property type="component" value="Unassembled WGS sequence"/>
</dbReference>
<evidence type="ECO:0000256" key="1">
    <source>
        <dbReference type="SAM" id="SignalP"/>
    </source>
</evidence>
<keyword evidence="1" id="KW-0732">Signal</keyword>
<dbReference type="AlphaFoldDB" id="A0A431TCQ1"/>
<dbReference type="OrthoDB" id="8859204at2"/>
<protein>
    <recommendedName>
        <fullName evidence="4">Lipoprotein</fullName>
    </recommendedName>
</protein>
<sequence length="114" mass="12247">MRLSMRVACPFVFMALAGCGGSHLSVDEPADFGADVVVRSMVVAQQKCNAVGVPDLYECAEVPPSPAGERLAARVALDMYQVFQQSCYETAGAGRCEALVDAAYQKTKAQELRR</sequence>
<feature type="signal peptide" evidence="1">
    <location>
        <begin position="1"/>
        <end position="24"/>
    </location>
</feature>
<comment type="caution">
    <text evidence="2">The sequence shown here is derived from an EMBL/GenBank/DDBJ whole genome shotgun (WGS) entry which is preliminary data.</text>
</comment>
<dbReference type="EMBL" id="RXOE01000013">
    <property type="protein sequence ID" value="RTQ30548.1"/>
    <property type="molecule type" value="Genomic_DNA"/>
</dbReference>
<proteinExistence type="predicted"/>
<accession>A0A431TCQ1</accession>
<reference evidence="2 3" key="1">
    <citation type="submission" date="2018-12" db="EMBL/GenBank/DDBJ databases">
        <title>The genome of Variovorax gossypii DSM 100435.</title>
        <authorList>
            <person name="Gao J."/>
            <person name="Sun J."/>
        </authorList>
    </citation>
    <scope>NUCLEOTIDE SEQUENCE [LARGE SCALE GENOMIC DNA]</scope>
    <source>
        <strain evidence="2 3">DSM 100435</strain>
    </source>
</reference>
<gene>
    <name evidence="2" type="ORF">EJP69_29155</name>
</gene>
<evidence type="ECO:0000313" key="2">
    <source>
        <dbReference type="EMBL" id="RTQ30548.1"/>
    </source>
</evidence>